<evidence type="ECO:0000256" key="3">
    <source>
        <dbReference type="ARBA" id="ARBA00022514"/>
    </source>
</evidence>
<comment type="subcellular location">
    <subcellularLocation>
        <location evidence="6">Secreted</location>
    </subcellularLocation>
</comment>
<keyword evidence="2 6" id="KW-0145">Chemotaxis</keyword>
<dbReference type="PANTHER" id="PTHR12015:SF103">
    <property type="entry name" value="C-C MOTIF CHEMOKINE 4-RELATED"/>
    <property type="match status" value="1"/>
</dbReference>
<dbReference type="InParanoid" id="F7F990"/>
<dbReference type="GO" id="GO:0006954">
    <property type="term" value="P:inflammatory response"/>
    <property type="evidence" value="ECO:0000318"/>
    <property type="project" value="GO_Central"/>
</dbReference>
<evidence type="ECO:0000256" key="1">
    <source>
        <dbReference type="ARBA" id="ARBA00010868"/>
    </source>
</evidence>
<evidence type="ECO:0000256" key="2">
    <source>
        <dbReference type="ARBA" id="ARBA00022500"/>
    </source>
</evidence>
<dbReference type="Proteomes" id="UP000002280">
    <property type="component" value="Chromosome 2"/>
</dbReference>
<dbReference type="Ensembl" id="ENSMODT00000024278.2">
    <property type="protein sequence ID" value="ENSMODP00000023854.2"/>
    <property type="gene ID" value="ENSMODG00000019113.2"/>
</dbReference>
<keyword evidence="6" id="KW-0964">Secreted</keyword>
<dbReference type="GO" id="GO:0005615">
    <property type="term" value="C:extracellular space"/>
    <property type="evidence" value="ECO:0000318"/>
    <property type="project" value="GO_Central"/>
</dbReference>
<accession>F7F990</accession>
<dbReference type="HOGENOM" id="CLU_141716_4_2_1"/>
<reference evidence="8 9" key="1">
    <citation type="journal article" date="2007" name="Nature">
        <title>Genome of the marsupial Monodelphis domestica reveals innovation in non-coding sequences.</title>
        <authorList>
            <person name="Mikkelsen T.S."/>
            <person name="Wakefield M.J."/>
            <person name="Aken B."/>
            <person name="Amemiya C.T."/>
            <person name="Chang J.L."/>
            <person name="Duke S."/>
            <person name="Garber M."/>
            <person name="Gentles A.J."/>
            <person name="Goodstadt L."/>
            <person name="Heger A."/>
            <person name="Jurka J."/>
            <person name="Kamal M."/>
            <person name="Mauceli E."/>
            <person name="Searle S.M."/>
            <person name="Sharpe T."/>
            <person name="Baker M.L."/>
            <person name="Batzer M.A."/>
            <person name="Benos P.V."/>
            <person name="Belov K."/>
            <person name="Clamp M."/>
            <person name="Cook A."/>
            <person name="Cuff J."/>
            <person name="Das R."/>
            <person name="Davidow L."/>
            <person name="Deakin J.E."/>
            <person name="Fazzari M.J."/>
            <person name="Glass J.L."/>
            <person name="Grabherr M."/>
            <person name="Greally J.M."/>
            <person name="Gu W."/>
            <person name="Hore T.A."/>
            <person name="Huttley G.A."/>
            <person name="Kleber M."/>
            <person name="Jirtle R.L."/>
            <person name="Koina E."/>
            <person name="Lee J.T."/>
            <person name="Mahony S."/>
            <person name="Marra M.A."/>
            <person name="Miller R.D."/>
            <person name="Nicholls R.D."/>
            <person name="Oda M."/>
            <person name="Papenfuss A.T."/>
            <person name="Parra Z.E."/>
            <person name="Pollock D.D."/>
            <person name="Ray D.A."/>
            <person name="Schein J.E."/>
            <person name="Speed T.P."/>
            <person name="Thompson K."/>
            <person name="VandeBerg J.L."/>
            <person name="Wade C.M."/>
            <person name="Walker J.A."/>
            <person name="Waters P.D."/>
            <person name="Webber C."/>
            <person name="Weidman J.R."/>
            <person name="Xie X."/>
            <person name="Zody M.C."/>
            <person name="Baldwin J."/>
            <person name="Abdouelleil A."/>
            <person name="Abdulkadir J."/>
            <person name="Abebe A."/>
            <person name="Abera B."/>
            <person name="Abreu J."/>
            <person name="Acer S.C."/>
            <person name="Aftuck L."/>
            <person name="Alexander A."/>
            <person name="An P."/>
            <person name="Anderson E."/>
            <person name="Anderson S."/>
            <person name="Arachi H."/>
            <person name="Azer M."/>
            <person name="Bachantsang P."/>
            <person name="Barry A."/>
            <person name="Bayul T."/>
            <person name="Berlin A."/>
            <person name="Bessette D."/>
            <person name="Bloom T."/>
            <person name="Bloom T."/>
            <person name="Boguslavskiy L."/>
            <person name="Bonnet C."/>
            <person name="Boukhgalter B."/>
            <person name="Bourzgui I."/>
            <person name="Brown A."/>
            <person name="Cahill P."/>
            <person name="Channer S."/>
            <person name="Cheshatsang Y."/>
            <person name="Chuda L."/>
            <person name="Citroen M."/>
            <person name="Collymore A."/>
            <person name="Cooke P."/>
            <person name="Costello M."/>
            <person name="D'Aco K."/>
            <person name="Daza R."/>
            <person name="De Haan G."/>
            <person name="DeGray S."/>
            <person name="DeMaso C."/>
            <person name="Dhargay N."/>
            <person name="Dooley K."/>
            <person name="Dooley E."/>
            <person name="Doricent M."/>
            <person name="Dorje P."/>
            <person name="Dorjee K."/>
            <person name="Dupes A."/>
            <person name="Elong R."/>
            <person name="Falk J."/>
            <person name="Farina A."/>
            <person name="Faro S."/>
            <person name="Ferguson D."/>
            <person name="Fisher S."/>
            <person name="Foley C.D."/>
            <person name="Franke A."/>
            <person name="Friedrich D."/>
            <person name="Gadbois L."/>
            <person name="Gearin G."/>
            <person name="Gearin C.R."/>
            <person name="Giannoukos G."/>
            <person name="Goode T."/>
            <person name="Graham J."/>
            <person name="Grandbois E."/>
            <person name="Grewal S."/>
            <person name="Gyaltsen K."/>
            <person name="Hafez N."/>
            <person name="Hagos B."/>
            <person name="Hall J."/>
            <person name="Henson C."/>
            <person name="Hollinger A."/>
            <person name="Honan T."/>
            <person name="Huard M.D."/>
            <person name="Hughes L."/>
            <person name="Hurhula B."/>
            <person name="Husby M.E."/>
            <person name="Kamat A."/>
            <person name="Kanga B."/>
            <person name="Kashin S."/>
            <person name="Khazanovich D."/>
            <person name="Kisner P."/>
            <person name="Lance K."/>
            <person name="Lara M."/>
            <person name="Lee W."/>
            <person name="Lennon N."/>
            <person name="Letendre F."/>
            <person name="LeVine R."/>
            <person name="Lipovsky A."/>
            <person name="Liu X."/>
            <person name="Liu J."/>
            <person name="Liu S."/>
            <person name="Lokyitsang T."/>
            <person name="Lokyitsang Y."/>
            <person name="Lubonja R."/>
            <person name="Lui A."/>
            <person name="MacDonald P."/>
            <person name="Magnisalis V."/>
            <person name="Maru K."/>
            <person name="Matthews C."/>
            <person name="McCusker W."/>
            <person name="McDonough S."/>
            <person name="Mehta T."/>
            <person name="Meldrim J."/>
            <person name="Meneus L."/>
            <person name="Mihai O."/>
            <person name="Mihalev A."/>
            <person name="Mihova T."/>
            <person name="Mittelman R."/>
            <person name="Mlenga V."/>
            <person name="Montmayeur A."/>
            <person name="Mulrain L."/>
            <person name="Navidi A."/>
            <person name="Naylor J."/>
            <person name="Negash T."/>
            <person name="Nguyen T."/>
            <person name="Nguyen N."/>
            <person name="Nicol R."/>
            <person name="Norbu C."/>
            <person name="Norbu N."/>
            <person name="Novod N."/>
            <person name="O'Neill B."/>
            <person name="Osman S."/>
            <person name="Markiewicz E."/>
            <person name="Oyono O.L."/>
            <person name="Patti C."/>
            <person name="Phunkhang P."/>
            <person name="Pierre F."/>
            <person name="Priest M."/>
            <person name="Raghuraman S."/>
            <person name="Rege F."/>
            <person name="Reyes R."/>
            <person name="Rise C."/>
            <person name="Rogov P."/>
            <person name="Ross K."/>
            <person name="Ryan E."/>
            <person name="Settipalli S."/>
            <person name="Shea T."/>
            <person name="Sherpa N."/>
            <person name="Shi L."/>
            <person name="Shih D."/>
            <person name="Sparrow T."/>
            <person name="Spaulding J."/>
            <person name="Stalker J."/>
            <person name="Stange-Thomann N."/>
            <person name="Stavropoulos S."/>
            <person name="Stone C."/>
            <person name="Strader C."/>
            <person name="Tesfaye S."/>
            <person name="Thomson T."/>
            <person name="Thoulutsang Y."/>
            <person name="Thoulutsang D."/>
            <person name="Topham K."/>
            <person name="Topping I."/>
            <person name="Tsamla T."/>
            <person name="Vassiliev H."/>
            <person name="Vo A."/>
            <person name="Wangchuk T."/>
            <person name="Wangdi T."/>
            <person name="Weiand M."/>
            <person name="Wilkinson J."/>
            <person name="Wilson A."/>
            <person name="Yadav S."/>
            <person name="Young G."/>
            <person name="Yu Q."/>
            <person name="Zembek L."/>
            <person name="Zhong D."/>
            <person name="Zimmer A."/>
            <person name="Zwirko Z."/>
            <person name="Jaffe D.B."/>
            <person name="Alvarez P."/>
            <person name="Brockman W."/>
            <person name="Butler J."/>
            <person name="Chin C."/>
            <person name="Gnerre S."/>
            <person name="MacCallum I."/>
            <person name="Graves J.A."/>
            <person name="Ponting C.P."/>
            <person name="Breen M."/>
            <person name="Samollow P.B."/>
            <person name="Lander E.S."/>
            <person name="Lindblad-Toh K."/>
        </authorList>
    </citation>
    <scope>NUCLEOTIDE SEQUENCE [LARGE SCALE GENOMIC DNA]</scope>
</reference>
<dbReference type="FunFam" id="2.40.50.40:FF:000002">
    <property type="entry name" value="C-C motif chemokine"/>
    <property type="match status" value="1"/>
</dbReference>
<dbReference type="PANTHER" id="PTHR12015">
    <property type="entry name" value="SMALL INDUCIBLE CYTOKINE A"/>
    <property type="match status" value="1"/>
</dbReference>
<dbReference type="InterPro" id="IPR036048">
    <property type="entry name" value="Interleukin_8-like_sf"/>
</dbReference>
<protein>
    <recommendedName>
        <fullName evidence="6">C-C motif chemokine</fullName>
    </recommendedName>
</protein>
<evidence type="ECO:0000256" key="5">
    <source>
        <dbReference type="ARBA" id="ARBA00023157"/>
    </source>
</evidence>
<dbReference type="GO" id="GO:0048245">
    <property type="term" value="P:eosinophil chemotaxis"/>
    <property type="evidence" value="ECO:0000318"/>
    <property type="project" value="GO_Central"/>
</dbReference>
<dbReference type="Gene3D" id="2.40.50.40">
    <property type="match status" value="1"/>
</dbReference>
<dbReference type="KEGG" id="mdo:103099606"/>
<comment type="similarity">
    <text evidence="1 6">Belongs to the intercrine beta (chemokine CC) family.</text>
</comment>
<dbReference type="PROSITE" id="PS00472">
    <property type="entry name" value="SMALL_CYTOKINES_CC"/>
    <property type="match status" value="1"/>
</dbReference>
<evidence type="ECO:0000313" key="8">
    <source>
        <dbReference type="Ensembl" id="ENSMODP00000023854.2"/>
    </source>
</evidence>
<dbReference type="GeneTree" id="ENSGT01100000263482"/>
<dbReference type="Bgee" id="ENSMODG00000019113">
    <property type="expression patterns" value="Expressed in uterine wall and 7 other cell types or tissues"/>
</dbReference>
<keyword evidence="5" id="KW-1015">Disulfide bond</keyword>
<keyword evidence="4 6" id="KW-0732">Signal</keyword>
<evidence type="ECO:0000259" key="7">
    <source>
        <dbReference type="SMART" id="SM00199"/>
    </source>
</evidence>
<dbReference type="OMA" id="WVQALLE"/>
<dbReference type="Pfam" id="PF00048">
    <property type="entry name" value="IL8"/>
    <property type="match status" value="1"/>
</dbReference>
<dbReference type="InterPro" id="IPR039809">
    <property type="entry name" value="Chemokine_b/g/d"/>
</dbReference>
<reference evidence="8" key="3">
    <citation type="submission" date="2025-09" db="UniProtKB">
        <authorList>
            <consortium name="Ensembl"/>
        </authorList>
    </citation>
    <scope>IDENTIFICATION</scope>
</reference>
<sequence length="95" mass="10708">MKVSMTALFILMAMAVCSLAFSVPMSIPTTCCFSYIPQPIPRTFVTGYYRTDSMCPKPAVVFKTIKNQQQCANPNEDWVKTYIEDLERTGQGPEQ</sequence>
<name>F7F990_MONDO</name>
<organism evidence="8 9">
    <name type="scientific">Monodelphis domestica</name>
    <name type="common">Gray short-tailed opossum</name>
    <dbReference type="NCBI Taxonomy" id="13616"/>
    <lineage>
        <taxon>Eukaryota</taxon>
        <taxon>Metazoa</taxon>
        <taxon>Chordata</taxon>
        <taxon>Craniata</taxon>
        <taxon>Vertebrata</taxon>
        <taxon>Euteleostomi</taxon>
        <taxon>Mammalia</taxon>
        <taxon>Metatheria</taxon>
        <taxon>Didelphimorphia</taxon>
        <taxon>Didelphidae</taxon>
        <taxon>Monodelphis</taxon>
    </lineage>
</organism>
<evidence type="ECO:0000256" key="4">
    <source>
        <dbReference type="ARBA" id="ARBA00022729"/>
    </source>
</evidence>
<dbReference type="SUPFAM" id="SSF54117">
    <property type="entry name" value="Interleukin 8-like chemokines"/>
    <property type="match status" value="1"/>
</dbReference>
<keyword evidence="9" id="KW-1185">Reference proteome</keyword>
<dbReference type="GO" id="GO:0030335">
    <property type="term" value="P:positive regulation of cell migration"/>
    <property type="evidence" value="ECO:0000318"/>
    <property type="project" value="GO_Central"/>
</dbReference>
<dbReference type="AlphaFoldDB" id="F7F990"/>
<proteinExistence type="inferred from homology"/>
<dbReference type="GO" id="GO:0061844">
    <property type="term" value="P:antimicrobial humoral immune response mediated by antimicrobial peptide"/>
    <property type="evidence" value="ECO:0000318"/>
    <property type="project" value="GO_Central"/>
</dbReference>
<keyword evidence="3 6" id="KW-0202">Cytokine</keyword>
<dbReference type="SMART" id="SM00199">
    <property type="entry name" value="SCY"/>
    <property type="match status" value="1"/>
</dbReference>
<dbReference type="InterPro" id="IPR001811">
    <property type="entry name" value="Chemokine_IL8-like_dom"/>
</dbReference>
<dbReference type="STRING" id="13616.ENSMODP00000023854"/>
<feature type="domain" description="Chemokine interleukin-8-like" evidence="7">
    <location>
        <begin position="28"/>
        <end position="86"/>
    </location>
</feature>
<evidence type="ECO:0000313" key="9">
    <source>
        <dbReference type="Proteomes" id="UP000002280"/>
    </source>
</evidence>
<dbReference type="GO" id="GO:0008009">
    <property type="term" value="F:chemokine activity"/>
    <property type="evidence" value="ECO:0000318"/>
    <property type="project" value="GO_Central"/>
</dbReference>
<feature type="chain" id="PRO_5023971098" description="C-C motif chemokine" evidence="6">
    <location>
        <begin position="21"/>
        <end position="95"/>
    </location>
</feature>
<evidence type="ECO:0000256" key="6">
    <source>
        <dbReference type="RuleBase" id="RU361150"/>
    </source>
</evidence>
<dbReference type="GO" id="GO:0070098">
    <property type="term" value="P:chemokine-mediated signaling pathway"/>
    <property type="evidence" value="ECO:0000318"/>
    <property type="project" value="GO_Central"/>
</dbReference>
<dbReference type="GO" id="GO:0048020">
    <property type="term" value="F:CCR chemokine receptor binding"/>
    <property type="evidence" value="ECO:0000318"/>
    <property type="project" value="GO_Central"/>
</dbReference>
<reference evidence="8" key="2">
    <citation type="submission" date="2025-08" db="UniProtKB">
        <authorList>
            <consortium name="Ensembl"/>
        </authorList>
    </citation>
    <scope>IDENTIFICATION</scope>
</reference>
<feature type="signal peptide" evidence="6">
    <location>
        <begin position="1"/>
        <end position="20"/>
    </location>
</feature>
<dbReference type="InterPro" id="IPR000827">
    <property type="entry name" value="Chemokine_CC_CS"/>
</dbReference>
<dbReference type="CDD" id="cd00272">
    <property type="entry name" value="Chemokine_CC"/>
    <property type="match status" value="1"/>
</dbReference>